<protein>
    <submittedName>
        <fullName evidence="1">Uncharacterized protein</fullName>
    </submittedName>
</protein>
<dbReference type="Proteomes" id="UP000639338">
    <property type="component" value="Unassembled WGS sequence"/>
</dbReference>
<sequence>MVLSIEDSWKEATQGFDNDVCDAWFLKLQDAYSEDKRKYHNLDSLRNKLCHYDDIKNQLKNPKALLLALLFQNFSYDPKALDGDNQNINKFNEFADEAKIPEDDELRTETCSLLKTALTHSTEEHKVDGAFGNEDAHYLLDLDMAVLGSSPDEYTEYTEKIRGEYSFLSEPIYTALRLKVLQNFLQIPNIFATKEFREKFEEQARKNILTEVEILS</sequence>
<comment type="caution">
    <text evidence="1">The sequence shown here is derived from an EMBL/GenBank/DDBJ whole genome shotgun (WGS) entry which is preliminary data.</text>
</comment>
<evidence type="ECO:0000313" key="1">
    <source>
        <dbReference type="EMBL" id="KAF7994191.1"/>
    </source>
</evidence>
<dbReference type="PANTHER" id="PTHR21174">
    <property type="match status" value="1"/>
</dbReference>
<name>A0A834XXV9_APHGI</name>
<reference evidence="1 2" key="1">
    <citation type="submission" date="2020-08" db="EMBL/GenBank/DDBJ databases">
        <title>Aphidius gifuensis genome sequencing and assembly.</title>
        <authorList>
            <person name="Du Z."/>
        </authorList>
    </citation>
    <scope>NUCLEOTIDE SEQUENCE [LARGE SCALE GENOMIC DNA]</scope>
    <source>
        <strain evidence="1">YNYX2018</strain>
        <tissue evidence="1">Adults</tissue>
    </source>
</reference>
<organism evidence="1 2">
    <name type="scientific">Aphidius gifuensis</name>
    <name type="common">Parasitoid wasp</name>
    <dbReference type="NCBI Taxonomy" id="684658"/>
    <lineage>
        <taxon>Eukaryota</taxon>
        <taxon>Metazoa</taxon>
        <taxon>Ecdysozoa</taxon>
        <taxon>Arthropoda</taxon>
        <taxon>Hexapoda</taxon>
        <taxon>Insecta</taxon>
        <taxon>Pterygota</taxon>
        <taxon>Neoptera</taxon>
        <taxon>Endopterygota</taxon>
        <taxon>Hymenoptera</taxon>
        <taxon>Apocrita</taxon>
        <taxon>Ichneumonoidea</taxon>
        <taxon>Braconidae</taxon>
        <taxon>Aphidiinae</taxon>
        <taxon>Aphidius</taxon>
    </lineage>
</organism>
<dbReference type="PANTHER" id="PTHR21174:SF0">
    <property type="entry name" value="HD PHOSPHOHYDROLASE FAMILY PROTEIN-RELATED"/>
    <property type="match status" value="1"/>
</dbReference>
<dbReference type="PIRSF" id="PIRSF035170">
    <property type="entry name" value="HD_phosphohydro"/>
    <property type="match status" value="1"/>
</dbReference>
<dbReference type="InterPro" id="IPR009218">
    <property type="entry name" value="HD_phosphohydro"/>
</dbReference>
<keyword evidence="2" id="KW-1185">Reference proteome</keyword>
<dbReference type="AlphaFoldDB" id="A0A834XXV9"/>
<dbReference type="EMBL" id="JACMRX010000003">
    <property type="protein sequence ID" value="KAF7994191.1"/>
    <property type="molecule type" value="Genomic_DNA"/>
</dbReference>
<proteinExistence type="predicted"/>
<evidence type="ECO:0000313" key="2">
    <source>
        <dbReference type="Proteomes" id="UP000639338"/>
    </source>
</evidence>
<gene>
    <name evidence="1" type="ORF">HCN44_011460</name>
</gene>
<accession>A0A834XXV9</accession>
<dbReference type="OrthoDB" id="330671at2759"/>